<dbReference type="AlphaFoldDB" id="A0A1I6G1X9"/>
<evidence type="ECO:0000256" key="1">
    <source>
        <dbReference type="SAM" id="Phobius"/>
    </source>
</evidence>
<organism evidence="2 3">
    <name type="scientific">Halogeometricum rufum</name>
    <dbReference type="NCBI Taxonomy" id="553469"/>
    <lineage>
        <taxon>Archaea</taxon>
        <taxon>Methanobacteriati</taxon>
        <taxon>Methanobacteriota</taxon>
        <taxon>Stenosarchaea group</taxon>
        <taxon>Halobacteria</taxon>
        <taxon>Halobacteriales</taxon>
        <taxon>Haloferacaceae</taxon>
        <taxon>Halogeometricum</taxon>
    </lineage>
</organism>
<dbReference type="Proteomes" id="UP000198531">
    <property type="component" value="Unassembled WGS sequence"/>
</dbReference>
<dbReference type="RefSeq" id="WP_089804158.1">
    <property type="nucleotide sequence ID" value="NZ_FOYT01000001.1"/>
</dbReference>
<evidence type="ECO:0000313" key="2">
    <source>
        <dbReference type="EMBL" id="SFR36204.1"/>
    </source>
</evidence>
<evidence type="ECO:0000313" key="3">
    <source>
        <dbReference type="Proteomes" id="UP000198531"/>
    </source>
</evidence>
<sequence>MSVDCWLNQDAHTCFTDGLASAFGGNEPVFAMFVVAIVIIPMYAKTGDYILPSVLLIMMSALAIPILPGVLVSIAWTVIFMTIAVAVFTTLYRTVIQ</sequence>
<feature type="transmembrane region" description="Helical" evidence="1">
    <location>
        <begin position="28"/>
        <end position="44"/>
    </location>
</feature>
<dbReference type="OrthoDB" id="291761at2157"/>
<keyword evidence="1" id="KW-1133">Transmembrane helix</keyword>
<reference evidence="3" key="1">
    <citation type="submission" date="2016-10" db="EMBL/GenBank/DDBJ databases">
        <authorList>
            <person name="Varghese N."/>
            <person name="Submissions S."/>
        </authorList>
    </citation>
    <scope>NUCLEOTIDE SEQUENCE [LARGE SCALE GENOMIC DNA]</scope>
    <source>
        <strain evidence="3">CGMCC 1.7736</strain>
    </source>
</reference>
<protein>
    <submittedName>
        <fullName evidence="2">Uncharacterized protein</fullName>
    </submittedName>
</protein>
<gene>
    <name evidence="2" type="ORF">SAMN04487947_0432</name>
</gene>
<accession>A0A1I6G1X9</accession>
<name>A0A1I6G1X9_9EURY</name>
<dbReference type="STRING" id="553469.SAMN04487947_0432"/>
<feature type="transmembrane region" description="Helical" evidence="1">
    <location>
        <begin position="49"/>
        <end position="67"/>
    </location>
</feature>
<keyword evidence="1" id="KW-0812">Transmembrane</keyword>
<keyword evidence="3" id="KW-1185">Reference proteome</keyword>
<proteinExistence type="predicted"/>
<feature type="transmembrane region" description="Helical" evidence="1">
    <location>
        <begin position="73"/>
        <end position="92"/>
    </location>
</feature>
<dbReference type="EMBL" id="FOYT01000001">
    <property type="protein sequence ID" value="SFR36204.1"/>
    <property type="molecule type" value="Genomic_DNA"/>
</dbReference>
<keyword evidence="1" id="KW-0472">Membrane</keyword>